<dbReference type="SUPFAM" id="SSF47336">
    <property type="entry name" value="ACP-like"/>
    <property type="match status" value="1"/>
</dbReference>
<dbReference type="SUPFAM" id="SSF56801">
    <property type="entry name" value="Acetyl-CoA synthetase-like"/>
    <property type="match status" value="1"/>
</dbReference>
<dbReference type="NCBIfam" id="TIGR01733">
    <property type="entry name" value="AA-adenyl-dom"/>
    <property type="match status" value="1"/>
</dbReference>
<dbReference type="InterPro" id="IPR023213">
    <property type="entry name" value="CAT-like_dom_sf"/>
</dbReference>
<dbReference type="PROSITE" id="PS50075">
    <property type="entry name" value="CARRIER"/>
    <property type="match status" value="1"/>
</dbReference>
<evidence type="ECO:0000256" key="2">
    <source>
        <dbReference type="ARBA" id="ARBA00022553"/>
    </source>
</evidence>
<dbReference type="InterPro" id="IPR036736">
    <property type="entry name" value="ACP-like_sf"/>
</dbReference>
<evidence type="ECO:0000313" key="5">
    <source>
        <dbReference type="Proteomes" id="UP001597526"/>
    </source>
</evidence>
<feature type="domain" description="Carrier" evidence="3">
    <location>
        <begin position="737"/>
        <end position="812"/>
    </location>
</feature>
<proteinExistence type="predicted"/>
<dbReference type="InterPro" id="IPR045851">
    <property type="entry name" value="AMP-bd_C_sf"/>
</dbReference>
<dbReference type="EMBL" id="JBHULB010000007">
    <property type="protein sequence ID" value="MFD2586091.1"/>
    <property type="molecule type" value="Genomic_DNA"/>
</dbReference>
<dbReference type="InterPro" id="IPR006162">
    <property type="entry name" value="Ppantetheine_attach_site"/>
</dbReference>
<name>A0ABW5MSW3_9FLAO</name>
<sequence length="858" mass="95870">MSIKEHRLVSNKYWAKKLKGTDPVVGPGPREKSVCSKTVHGDDLRYFQKLTGSNGISEYTVLYGIFNALLKRYLDVGTGFILSDKVKEPKRLLLLKLHSHGKKSLKESLGAAKREVQDVYRFSEHGPNSAGGFSFVDYAFIGLSYGKGLKNNFDKCRFVLGANKNHNHLELTASFDPSYVDGHVADHFLKTLGDWLINLEAYLGKQIDEIDILSEGEKGRILNKFNSTKRDFPTNKTIVDLFEEQVKKSPENIAATYKKESLTYLELNRKANQLADYISGSCPECRGDVVGVLMPKSIDAIISYLAILKLGAIYMPIDASYPKNRIEYILKDSNAKFIIGNSGTLASVGIEKENIVDIENVDYGGFSNENLDEKISPSDVAYLIYTSGSTGNPKGVLASHSGNVNMSLDQTRQFRVTENDRIAWFASIAFDASISEMMMAFYRGATLSIPTEEQIKNNGELLDFINKESISVVTFPPSYLDLIDAQDLKTLRCIITAGEAANPIKTKEILSQGIACFNAYGPTEYSVCTSIYSVPKKFDAGKVPIGNPIANTKVYVLDDNLVPVPIGVTGTLYVSGVGLAKGYLNRDELTNEKFVPNPFDQGTLMYNTGDLAKWLPDGNIVFEGRKDFQVKINGHRVELGEVENALYKYSEDILQAVAEPKSLNGTKHLTAYYTIKAGHSIEKTRLRTYLKETLPEYMVPSFFVQLKEIPINQNGKVDRKLLTRPKAKDIIQKEYIAPRNETERQLTEIWQEVLRVDKVGITDDFYEMGGNSLMVVLILNNVLKNLGMQLNYKDFFANPTIEAIAKKTNRKDYCSIPKAKNQEYYPLVPSQHRIWVLSQLDEGSQAYIMSGAVLLKGT</sequence>
<keyword evidence="1" id="KW-0596">Phosphopantetheine</keyword>
<protein>
    <submittedName>
        <fullName evidence="4">Amino acid adenylation domain-containing protein</fullName>
    </submittedName>
</protein>
<dbReference type="PROSITE" id="PS00455">
    <property type="entry name" value="AMP_BINDING"/>
    <property type="match status" value="1"/>
</dbReference>
<dbReference type="CDD" id="cd05930">
    <property type="entry name" value="A_NRPS"/>
    <property type="match status" value="1"/>
</dbReference>
<dbReference type="PANTHER" id="PTHR45527">
    <property type="entry name" value="NONRIBOSOMAL PEPTIDE SYNTHETASE"/>
    <property type="match status" value="1"/>
</dbReference>
<keyword evidence="5" id="KW-1185">Reference proteome</keyword>
<gene>
    <name evidence="4" type="ORF">ACFSQJ_04070</name>
</gene>
<dbReference type="Gene3D" id="3.30.559.10">
    <property type="entry name" value="Chloramphenicol acetyltransferase-like domain"/>
    <property type="match status" value="1"/>
</dbReference>
<keyword evidence="2" id="KW-0597">Phosphoprotein</keyword>
<dbReference type="InterPro" id="IPR020845">
    <property type="entry name" value="AMP-binding_CS"/>
</dbReference>
<dbReference type="InterPro" id="IPR010071">
    <property type="entry name" value="AA_adenyl_dom"/>
</dbReference>
<accession>A0ABW5MSW3</accession>
<dbReference type="Gene3D" id="1.10.1200.10">
    <property type="entry name" value="ACP-like"/>
    <property type="match status" value="1"/>
</dbReference>
<dbReference type="Gene3D" id="3.40.50.980">
    <property type="match status" value="2"/>
</dbReference>
<comment type="caution">
    <text evidence="4">The sequence shown here is derived from an EMBL/GenBank/DDBJ whole genome shotgun (WGS) entry which is preliminary data.</text>
</comment>
<dbReference type="PANTHER" id="PTHR45527:SF1">
    <property type="entry name" value="FATTY ACID SYNTHASE"/>
    <property type="match status" value="1"/>
</dbReference>
<dbReference type="InterPro" id="IPR000873">
    <property type="entry name" value="AMP-dep_synth/lig_dom"/>
</dbReference>
<evidence type="ECO:0000256" key="1">
    <source>
        <dbReference type="ARBA" id="ARBA00022450"/>
    </source>
</evidence>
<dbReference type="RefSeq" id="WP_377765800.1">
    <property type="nucleotide sequence ID" value="NZ_JBHULB010000007.1"/>
</dbReference>
<evidence type="ECO:0000313" key="4">
    <source>
        <dbReference type="EMBL" id="MFD2586091.1"/>
    </source>
</evidence>
<dbReference type="Gene3D" id="3.30.559.30">
    <property type="entry name" value="Nonribosomal peptide synthetase, condensation domain"/>
    <property type="match status" value="1"/>
</dbReference>
<reference evidence="5" key="1">
    <citation type="journal article" date="2019" name="Int. J. Syst. Evol. Microbiol.">
        <title>The Global Catalogue of Microorganisms (GCM) 10K type strain sequencing project: providing services to taxonomists for standard genome sequencing and annotation.</title>
        <authorList>
            <consortium name="The Broad Institute Genomics Platform"/>
            <consortium name="The Broad Institute Genome Sequencing Center for Infectious Disease"/>
            <person name="Wu L."/>
            <person name="Ma J."/>
        </authorList>
    </citation>
    <scope>NUCLEOTIDE SEQUENCE [LARGE SCALE GENOMIC DNA]</scope>
    <source>
        <strain evidence="5">KCTC 52368</strain>
    </source>
</reference>
<dbReference type="Pfam" id="PF00550">
    <property type="entry name" value="PP-binding"/>
    <property type="match status" value="1"/>
</dbReference>
<dbReference type="Gene3D" id="2.30.38.10">
    <property type="entry name" value="Luciferase, Domain 3"/>
    <property type="match status" value="1"/>
</dbReference>
<dbReference type="PROSITE" id="PS00012">
    <property type="entry name" value="PHOSPHOPANTETHEINE"/>
    <property type="match status" value="1"/>
</dbReference>
<dbReference type="Proteomes" id="UP001597526">
    <property type="component" value="Unassembled WGS sequence"/>
</dbReference>
<organism evidence="4 5">
    <name type="scientific">Croceitalea marina</name>
    <dbReference type="NCBI Taxonomy" id="1775166"/>
    <lineage>
        <taxon>Bacteria</taxon>
        <taxon>Pseudomonadati</taxon>
        <taxon>Bacteroidota</taxon>
        <taxon>Flavobacteriia</taxon>
        <taxon>Flavobacteriales</taxon>
        <taxon>Flavobacteriaceae</taxon>
        <taxon>Croceitalea</taxon>
    </lineage>
</organism>
<dbReference type="Gene3D" id="3.30.300.30">
    <property type="match status" value="1"/>
</dbReference>
<evidence type="ECO:0000259" key="3">
    <source>
        <dbReference type="PROSITE" id="PS50075"/>
    </source>
</evidence>
<dbReference type="Pfam" id="PF00501">
    <property type="entry name" value="AMP-binding"/>
    <property type="match status" value="1"/>
</dbReference>
<dbReference type="InterPro" id="IPR009081">
    <property type="entry name" value="PP-bd_ACP"/>
</dbReference>